<name>A0A6H9YZR9_9ACTN</name>
<reference evidence="2 3" key="1">
    <citation type="submission" date="2019-09" db="EMBL/GenBank/DDBJ databases">
        <title>Actinomadura physcomitrii sp. nov., a novel actinomycete isolated from moss [Physcomitrium sphaericum (Ludw) Fuernr].</title>
        <authorList>
            <person name="Zhuang X."/>
            <person name="Liu C."/>
        </authorList>
    </citation>
    <scope>NUCLEOTIDE SEQUENCE [LARGE SCALE GENOMIC DNA]</scope>
    <source>
        <strain evidence="2 3">HMC1</strain>
    </source>
</reference>
<keyword evidence="3" id="KW-1185">Reference proteome</keyword>
<evidence type="ECO:0000256" key="1">
    <source>
        <dbReference type="SAM" id="MobiDB-lite"/>
    </source>
</evidence>
<dbReference type="AlphaFoldDB" id="A0A6H9YZR9"/>
<comment type="caution">
    <text evidence="2">The sequence shown here is derived from an EMBL/GenBank/DDBJ whole genome shotgun (WGS) entry which is preliminary data.</text>
</comment>
<organism evidence="2 3">
    <name type="scientific">Actinomadura rudentiformis</name>
    <dbReference type="NCBI Taxonomy" id="359158"/>
    <lineage>
        <taxon>Bacteria</taxon>
        <taxon>Bacillati</taxon>
        <taxon>Actinomycetota</taxon>
        <taxon>Actinomycetes</taxon>
        <taxon>Streptosporangiales</taxon>
        <taxon>Thermomonosporaceae</taxon>
        <taxon>Actinomadura</taxon>
    </lineage>
</organism>
<dbReference type="EMBL" id="WBMT01000009">
    <property type="protein sequence ID" value="KAB2347513.1"/>
    <property type="molecule type" value="Genomic_DNA"/>
</dbReference>
<feature type="region of interest" description="Disordered" evidence="1">
    <location>
        <begin position="662"/>
        <end position="681"/>
    </location>
</feature>
<accession>A0A6H9YZR9</accession>
<proteinExistence type="predicted"/>
<sequence>MKLRLAGGVVAGAGLGAWVPRPSGPARIPADAEAPPGAAIALGPADAPVEAVRHAAAGLAELVRAGGTVAAGAGVDLGGGFRSACLDGARGDQRDAVLAALRVLGVEGAGRLGPRAGVLVALFGPDATRPVGAAATRAIAEGRWAALHLASAASDMLGPEQLEQILALTEPECGGLIPGGLPSALAANLRPVLEPMPGPRRLQLLLDLWAAVSAHLMARHDARVRRERRLATQARQDRLDDLRKRRQAYEDEQILRQVKYSLHDTNPSMADIARWTPTHHYWYQVLKRLLNDAFAATALLRTASAVGDHGMAEGLARSVTILDAVLSCADEHPEKRKSTGLPPRPLRYVRDIRGELKKFARLSDDRVAQYAKQRLARARAYAEVTIEAITDVLDRELPVPEDVLAKWITFDLGTWREKAGYARPPANWGGLQPWAAHVPGRGDPLAARLAEDPAAKEVIGDFLWYADLIDELARLHGHDAATISPYHPWFDHDPPAPEPEPLTPRLDSVTLAISGAAQLVALGGVTRGAKTWSALVDDLRSGTTIAEALSGEFTVPPPLDAVDGTPVPGTGARVRIARTARTLAEWSDYMGNCIASPGYVEDATRGKSVLLALYDKNDLILVNAELVPTRSGWHVSEIAARFNDSPDATIEKRFRRWVSNLPAMTPTEPEPPSPDWAPPTRRRVRPRLAQDVGPRLGELATQAWADQVTPATLTVLAAVADTPPEAALTQLRRMSAAQLQGACLRANAVDLWRATSVRPLDTVVAEHFDQLGLLLENEPLPRAFRQLVRLPEVAPAYSLSLVSRRIRAAMGDLTCQNELSLPRRTPAAMLCAFVVAVTCRAPEIDLTLIAAPRAVTVPGFPVSALNDELWQSALPAARELGADTSVFWDRIAEDGLRIPTRWLGPGGWPALWAGATSSRRR</sequence>
<evidence type="ECO:0000313" key="2">
    <source>
        <dbReference type="EMBL" id="KAB2347513.1"/>
    </source>
</evidence>
<dbReference type="Proteomes" id="UP000468735">
    <property type="component" value="Unassembled WGS sequence"/>
</dbReference>
<protein>
    <submittedName>
        <fullName evidence="2">Uncharacterized protein</fullName>
    </submittedName>
</protein>
<dbReference type="OrthoDB" id="3285983at2"/>
<dbReference type="RefSeq" id="WP_151562439.1">
    <property type="nucleotide sequence ID" value="NZ_WBMT01000009.1"/>
</dbReference>
<gene>
    <name evidence="2" type="ORF">F8566_21200</name>
</gene>
<feature type="compositionally biased region" description="Pro residues" evidence="1">
    <location>
        <begin position="668"/>
        <end position="677"/>
    </location>
</feature>
<evidence type="ECO:0000313" key="3">
    <source>
        <dbReference type="Proteomes" id="UP000468735"/>
    </source>
</evidence>